<dbReference type="GO" id="GO:0043565">
    <property type="term" value="F:sequence-specific DNA binding"/>
    <property type="evidence" value="ECO:0007669"/>
    <property type="project" value="InterPro"/>
</dbReference>
<dbReference type="PROSITE" id="PS01124">
    <property type="entry name" value="HTH_ARAC_FAMILY_2"/>
    <property type="match status" value="1"/>
</dbReference>
<proteinExistence type="predicted"/>
<evidence type="ECO:0000259" key="1">
    <source>
        <dbReference type="PROSITE" id="PS01124"/>
    </source>
</evidence>
<accession>A0A7G5DX87</accession>
<dbReference type="GO" id="GO:0003700">
    <property type="term" value="F:DNA-binding transcription factor activity"/>
    <property type="evidence" value="ECO:0007669"/>
    <property type="project" value="InterPro"/>
</dbReference>
<name>A0A7G5DX87_9SPHI</name>
<dbReference type="Gene3D" id="1.10.10.60">
    <property type="entry name" value="Homeodomain-like"/>
    <property type="match status" value="1"/>
</dbReference>
<feature type="domain" description="HTH araC/xylS-type" evidence="1">
    <location>
        <begin position="226"/>
        <end position="323"/>
    </location>
</feature>
<dbReference type="Pfam" id="PF12833">
    <property type="entry name" value="HTH_18"/>
    <property type="match status" value="1"/>
</dbReference>
<reference evidence="2 3" key="1">
    <citation type="journal article" date="2020" name="G3 (Bethesda)">
        <title>CeMbio - The Caenorhabditis elegans Microbiome Resource.</title>
        <authorList>
            <person name="Dirksen P."/>
            <person name="Assie A."/>
            <person name="Zimmermann J."/>
            <person name="Zhang F."/>
            <person name="Tietje A.M."/>
            <person name="Marsh S.A."/>
            <person name="Felix M.A."/>
            <person name="Shapira M."/>
            <person name="Kaleta C."/>
            <person name="Schulenburg H."/>
            <person name="Samuel B."/>
        </authorList>
    </citation>
    <scope>NUCLEOTIDE SEQUENCE [LARGE SCALE GENOMIC DNA]</scope>
    <source>
        <strain evidence="2 3">BIGb0170</strain>
    </source>
</reference>
<dbReference type="RefSeq" id="WP_182331061.1">
    <property type="nucleotide sequence ID" value="NZ_CP058555.1"/>
</dbReference>
<dbReference type="AlphaFoldDB" id="A0A7G5DX87"/>
<evidence type="ECO:0000313" key="2">
    <source>
        <dbReference type="EMBL" id="QMV66362.1"/>
    </source>
</evidence>
<dbReference type="Proteomes" id="UP000515450">
    <property type="component" value="Chromosome"/>
</dbReference>
<gene>
    <name evidence="2" type="ORF">HS960_01205</name>
</gene>
<organism evidence="2 3">
    <name type="scientific">Sphingobacterium paramultivorum</name>
    <dbReference type="NCBI Taxonomy" id="2886510"/>
    <lineage>
        <taxon>Bacteria</taxon>
        <taxon>Pseudomonadati</taxon>
        <taxon>Bacteroidota</taxon>
        <taxon>Sphingobacteriia</taxon>
        <taxon>Sphingobacteriales</taxon>
        <taxon>Sphingobacteriaceae</taxon>
        <taxon>Sphingobacterium</taxon>
    </lineage>
</organism>
<evidence type="ECO:0000313" key="3">
    <source>
        <dbReference type="Proteomes" id="UP000515450"/>
    </source>
</evidence>
<dbReference type="SMART" id="SM00342">
    <property type="entry name" value="HTH_ARAC"/>
    <property type="match status" value="1"/>
</dbReference>
<sequence length="330" mass="38252">MKRTYKFSLDEGFSAVNQPQQTFSYPIRNAEQMHWQSTDNQISEQIFDGRYAYLYYYEYWINEAIDLQVEITMNDLHLIYPQLSTGHIYGKRMDQSFTFELSEAKGAYFYLAKGIYNLHLPVGHHILIGFIVDAGMFRPPVLQQFAFIRHLIQAKKEQSAATLKSADFRVGPLTIKYLRILFGKLNPNTLNNEHILLRYLIFLVHLSRFKLIEVEDPILPLPQKAKELLEVIVFHEGAKTRIHEIAQVLGVDPASLSRQYHQFYGISMQEERNMRLLAFVQVTIVEHDKLGATADETGFSGPSELNRFIKKLTGKTASQFKAEIEKDLKR</sequence>
<dbReference type="EMBL" id="CP058555">
    <property type="protein sequence ID" value="QMV66362.1"/>
    <property type="molecule type" value="Genomic_DNA"/>
</dbReference>
<keyword evidence="3" id="KW-1185">Reference proteome</keyword>
<protein>
    <submittedName>
        <fullName evidence="2">AraC family transcriptional regulator</fullName>
    </submittedName>
</protein>
<dbReference type="InterPro" id="IPR018060">
    <property type="entry name" value="HTH_AraC"/>
</dbReference>